<evidence type="ECO:0000256" key="4">
    <source>
        <dbReference type="ARBA" id="ARBA00022989"/>
    </source>
</evidence>
<dbReference type="GO" id="GO:0004896">
    <property type="term" value="F:cytokine receptor activity"/>
    <property type="evidence" value="ECO:0007669"/>
    <property type="project" value="InterPro"/>
</dbReference>
<dbReference type="InterPro" id="IPR013783">
    <property type="entry name" value="Ig-like_fold"/>
</dbReference>
<dbReference type="GO" id="GO:0009897">
    <property type="term" value="C:external side of plasma membrane"/>
    <property type="evidence" value="ECO:0007669"/>
    <property type="project" value="TreeGrafter"/>
</dbReference>
<gene>
    <name evidence="10" type="ORF">VZT92_012052</name>
</gene>
<evidence type="ECO:0000313" key="11">
    <source>
        <dbReference type="Proteomes" id="UP001488805"/>
    </source>
</evidence>
<keyword evidence="3 9" id="KW-0732">Signal</keyword>
<evidence type="ECO:0000256" key="5">
    <source>
        <dbReference type="ARBA" id="ARBA00023136"/>
    </source>
</evidence>
<dbReference type="PANTHER" id="PTHR23037:SF7">
    <property type="entry name" value="INTERLEUKIN-21 RECEPTOR"/>
    <property type="match status" value="1"/>
</dbReference>
<evidence type="ECO:0000256" key="3">
    <source>
        <dbReference type="ARBA" id="ARBA00022729"/>
    </source>
</evidence>
<accession>A0AAW1F7L4</accession>
<keyword evidence="11" id="KW-1185">Reference proteome</keyword>
<keyword evidence="5 8" id="KW-0472">Membrane</keyword>
<evidence type="ECO:0000256" key="2">
    <source>
        <dbReference type="ARBA" id="ARBA00022692"/>
    </source>
</evidence>
<keyword evidence="4 8" id="KW-1133">Transmembrane helix</keyword>
<dbReference type="AlphaFoldDB" id="A0AAW1F7L4"/>
<reference evidence="10 11" key="1">
    <citation type="journal article" date="2024" name="Genome Biol. Evol.">
        <title>Chromosome-level genome assembly of the viviparous eelpout Zoarces viviparus.</title>
        <authorList>
            <person name="Fuhrmann N."/>
            <person name="Brasseur M.V."/>
            <person name="Bakowski C.E."/>
            <person name="Podsiadlowski L."/>
            <person name="Prost S."/>
            <person name="Krehenwinkel H."/>
            <person name="Mayer C."/>
        </authorList>
    </citation>
    <scope>NUCLEOTIDE SEQUENCE [LARGE SCALE GENOMIC DNA]</scope>
    <source>
        <strain evidence="10">NO-MEL_2022_Ind0_liver</strain>
    </source>
</reference>
<evidence type="ECO:0000256" key="8">
    <source>
        <dbReference type="SAM" id="Phobius"/>
    </source>
</evidence>
<dbReference type="InterPro" id="IPR003531">
    <property type="entry name" value="Hempt_rcpt_S_F1_CS"/>
</dbReference>
<dbReference type="CDD" id="cd00063">
    <property type="entry name" value="FN3"/>
    <property type="match status" value="1"/>
</dbReference>
<feature type="transmembrane region" description="Helical" evidence="8">
    <location>
        <begin position="260"/>
        <end position="286"/>
    </location>
</feature>
<dbReference type="PROSITE" id="PS01355">
    <property type="entry name" value="HEMATOPO_REC_S_F1"/>
    <property type="match status" value="1"/>
</dbReference>
<keyword evidence="6" id="KW-0675">Receptor</keyword>
<sequence>MDCRCPPRLKLLFVFLLVSANSVCLHGTPVTGVDHHLHCATDYLYTINCSLSIATSEDYSDSNSSYWLTFTETEIETETDEEKKVCTLTNTDEDYFCSLSTSSPDEDSGTFMDFDCFEISLCHSQNDGPENCEQLVDKYLPMTNITPNAPCQLTVSPDSGQHHFTWISTYEEYEDYTGLVENLKFQLHYYKRGDTRLLSHAINTNSLNYSVDDQNFEPDTKYAARVRSSPNQAYYQGQWSAWSSEVYWESARNEFPSNTFVSGLGLVLIPLCVLVPFLLLLLLLCYAPVKKWRQSAFIPTPAPYFHTLYSDFQGDFKSWVVTQENTADMLKAEETLQIDTLTECEVVEEEEESQLQFHHQLMEGGMYSNIADPGCDTSLLGIPYTVFTMVPPSSAGSSYQSLTLSTQPGSPAQRDSGCWMEKDLRRYCNEYCTMSAFQQSGPVTAEDPGSSSTKSCSCPTGLIRMEAITEA</sequence>
<protein>
    <recommendedName>
        <fullName evidence="12">Fibronectin type-III domain-containing protein</fullName>
    </recommendedName>
</protein>
<comment type="subcellular location">
    <subcellularLocation>
        <location evidence="1">Membrane</location>
        <topology evidence="1">Single-pass type I membrane protein</topology>
    </subcellularLocation>
</comment>
<dbReference type="Proteomes" id="UP001488805">
    <property type="component" value="Unassembled WGS sequence"/>
</dbReference>
<dbReference type="PANTHER" id="PTHR23037">
    <property type="entry name" value="CYTOKINE RECEPTOR"/>
    <property type="match status" value="1"/>
</dbReference>
<dbReference type="InterPro" id="IPR003961">
    <property type="entry name" value="FN3_dom"/>
</dbReference>
<dbReference type="Gene3D" id="2.60.40.10">
    <property type="entry name" value="Immunoglobulins"/>
    <property type="match status" value="1"/>
</dbReference>
<comment type="caution">
    <text evidence="10">The sequence shown here is derived from an EMBL/GenBank/DDBJ whole genome shotgun (WGS) entry which is preliminary data.</text>
</comment>
<dbReference type="InterPro" id="IPR036116">
    <property type="entry name" value="FN3_sf"/>
</dbReference>
<dbReference type="SUPFAM" id="SSF49265">
    <property type="entry name" value="Fibronectin type III"/>
    <property type="match status" value="1"/>
</dbReference>
<name>A0AAW1F7L4_ZOAVI</name>
<evidence type="ECO:0008006" key="12">
    <source>
        <dbReference type="Google" id="ProtNLM"/>
    </source>
</evidence>
<feature type="signal peptide" evidence="9">
    <location>
        <begin position="1"/>
        <end position="27"/>
    </location>
</feature>
<evidence type="ECO:0000256" key="6">
    <source>
        <dbReference type="ARBA" id="ARBA00023170"/>
    </source>
</evidence>
<keyword evidence="2 8" id="KW-0812">Transmembrane</keyword>
<feature type="chain" id="PRO_5043822297" description="Fibronectin type-III domain-containing protein" evidence="9">
    <location>
        <begin position="28"/>
        <end position="471"/>
    </location>
</feature>
<evidence type="ECO:0000256" key="9">
    <source>
        <dbReference type="SAM" id="SignalP"/>
    </source>
</evidence>
<evidence type="ECO:0000313" key="10">
    <source>
        <dbReference type="EMBL" id="KAK9530557.1"/>
    </source>
</evidence>
<proteinExistence type="predicted"/>
<organism evidence="10 11">
    <name type="scientific">Zoarces viviparus</name>
    <name type="common">Viviparous eelpout</name>
    <name type="synonym">Blennius viviparus</name>
    <dbReference type="NCBI Taxonomy" id="48416"/>
    <lineage>
        <taxon>Eukaryota</taxon>
        <taxon>Metazoa</taxon>
        <taxon>Chordata</taxon>
        <taxon>Craniata</taxon>
        <taxon>Vertebrata</taxon>
        <taxon>Euteleostomi</taxon>
        <taxon>Actinopterygii</taxon>
        <taxon>Neopterygii</taxon>
        <taxon>Teleostei</taxon>
        <taxon>Neoteleostei</taxon>
        <taxon>Acanthomorphata</taxon>
        <taxon>Eupercaria</taxon>
        <taxon>Perciformes</taxon>
        <taxon>Cottioidei</taxon>
        <taxon>Zoarcales</taxon>
        <taxon>Zoarcidae</taxon>
        <taxon>Zoarcinae</taxon>
        <taxon>Zoarces</taxon>
    </lineage>
</organism>
<evidence type="ECO:0000256" key="1">
    <source>
        <dbReference type="ARBA" id="ARBA00004479"/>
    </source>
</evidence>
<keyword evidence="7" id="KW-0325">Glycoprotein</keyword>
<dbReference type="EMBL" id="JBCEZU010000100">
    <property type="protein sequence ID" value="KAK9530557.1"/>
    <property type="molecule type" value="Genomic_DNA"/>
</dbReference>
<evidence type="ECO:0000256" key="7">
    <source>
        <dbReference type="ARBA" id="ARBA00023180"/>
    </source>
</evidence>